<comment type="caution">
    <text evidence="2">The sequence shown here is derived from an EMBL/GenBank/DDBJ whole genome shotgun (WGS) entry which is preliminary data.</text>
</comment>
<gene>
    <name evidence="2" type="ORF">ACFO4E_28385</name>
</gene>
<accession>A0ABV9E3M8</accession>
<dbReference type="Pfam" id="PF14534">
    <property type="entry name" value="DUF4440"/>
    <property type="match status" value="1"/>
</dbReference>
<dbReference type="Gene3D" id="3.10.450.50">
    <property type="match status" value="1"/>
</dbReference>
<keyword evidence="3" id="KW-1185">Reference proteome</keyword>
<dbReference type="RefSeq" id="WP_378580105.1">
    <property type="nucleotide sequence ID" value="NZ_JBHSFQ010000048.1"/>
</dbReference>
<dbReference type="EMBL" id="JBHSFQ010000048">
    <property type="protein sequence ID" value="MFC4565795.1"/>
    <property type="molecule type" value="Genomic_DNA"/>
</dbReference>
<feature type="domain" description="DUF4440" evidence="1">
    <location>
        <begin position="23"/>
        <end position="124"/>
    </location>
</feature>
<name>A0ABV9E3M8_9ACTN</name>
<protein>
    <submittedName>
        <fullName evidence="2">YybH family protein</fullName>
    </submittedName>
</protein>
<evidence type="ECO:0000313" key="2">
    <source>
        <dbReference type="EMBL" id="MFC4565795.1"/>
    </source>
</evidence>
<dbReference type="Proteomes" id="UP001595923">
    <property type="component" value="Unassembled WGS sequence"/>
</dbReference>
<dbReference type="SUPFAM" id="SSF54427">
    <property type="entry name" value="NTF2-like"/>
    <property type="match status" value="1"/>
</dbReference>
<evidence type="ECO:0000259" key="1">
    <source>
        <dbReference type="Pfam" id="PF14534"/>
    </source>
</evidence>
<organism evidence="2 3">
    <name type="scientific">Nocardiopsis mangrovi</name>
    <dbReference type="NCBI Taxonomy" id="1179818"/>
    <lineage>
        <taxon>Bacteria</taxon>
        <taxon>Bacillati</taxon>
        <taxon>Actinomycetota</taxon>
        <taxon>Actinomycetes</taxon>
        <taxon>Streptosporangiales</taxon>
        <taxon>Nocardiopsidaceae</taxon>
        <taxon>Nocardiopsis</taxon>
    </lineage>
</organism>
<reference evidence="3" key="1">
    <citation type="journal article" date="2019" name="Int. J. Syst. Evol. Microbiol.">
        <title>The Global Catalogue of Microorganisms (GCM) 10K type strain sequencing project: providing services to taxonomists for standard genome sequencing and annotation.</title>
        <authorList>
            <consortium name="The Broad Institute Genomics Platform"/>
            <consortium name="The Broad Institute Genome Sequencing Center for Infectious Disease"/>
            <person name="Wu L."/>
            <person name="Ma J."/>
        </authorList>
    </citation>
    <scope>NUCLEOTIDE SEQUENCE [LARGE SCALE GENOMIC DNA]</scope>
    <source>
        <strain evidence="3">XZYJ18</strain>
    </source>
</reference>
<dbReference type="InterPro" id="IPR027843">
    <property type="entry name" value="DUF4440"/>
</dbReference>
<proteinExistence type="predicted"/>
<dbReference type="InterPro" id="IPR032710">
    <property type="entry name" value="NTF2-like_dom_sf"/>
</dbReference>
<sequence>MTNTHDDPSQPAPADDPALHVAGYRAAFNSGDLAALDRTYEDRGVLVPRPGHPVSGDGRTAATAHLLSLGLPIEATTRHAYVADDIALLIVDWSIRGTAPDGREVGLAGTAADVARRGPDGHWRYVIDNPFGTA</sequence>
<evidence type="ECO:0000313" key="3">
    <source>
        <dbReference type="Proteomes" id="UP001595923"/>
    </source>
</evidence>